<gene>
    <name evidence="2" type="ORF">SAMN02746068_01799</name>
</gene>
<reference evidence="2 3" key="1">
    <citation type="submission" date="2016-11" db="EMBL/GenBank/DDBJ databases">
        <authorList>
            <person name="Jaros S."/>
            <person name="Januszkiewicz K."/>
            <person name="Wedrychowicz H."/>
        </authorList>
    </citation>
    <scope>NUCLEOTIDE SEQUENCE [LARGE SCALE GENOMIC DNA]</scope>
    <source>
        <strain evidence="2 3">DSM 22330</strain>
    </source>
</reference>
<keyword evidence="1" id="KW-0812">Transmembrane</keyword>
<dbReference type="RefSeq" id="WP_273098690.1">
    <property type="nucleotide sequence ID" value="NZ_FPKS01000013.1"/>
</dbReference>
<dbReference type="EMBL" id="FPKS01000013">
    <property type="protein sequence ID" value="SFZ76017.1"/>
    <property type="molecule type" value="Genomic_DNA"/>
</dbReference>
<evidence type="ECO:0000256" key="1">
    <source>
        <dbReference type="SAM" id="Phobius"/>
    </source>
</evidence>
<dbReference type="Proteomes" id="UP000185655">
    <property type="component" value="Unassembled WGS sequence"/>
</dbReference>
<name>A0A1K2HHQ2_9LACT</name>
<evidence type="ECO:0000313" key="3">
    <source>
        <dbReference type="Proteomes" id="UP000185655"/>
    </source>
</evidence>
<dbReference type="STRING" id="1122154.SAMN02746068_01799"/>
<evidence type="ECO:0000313" key="2">
    <source>
        <dbReference type="EMBL" id="SFZ76017.1"/>
    </source>
</evidence>
<dbReference type="InterPro" id="IPR016785">
    <property type="entry name" value="ComGD"/>
</dbReference>
<dbReference type="NCBIfam" id="NF040982">
    <property type="entry name" value="ComGD"/>
    <property type="match status" value="1"/>
</dbReference>
<accession>A0A1K2HHQ2</accession>
<sequence>MNTTRKIHLKHVILPIRAFTLFESLLTLTLTCFVVLMFSATLQKTVHIIRGELFVLQFEMILKNQQAQAVTNAEPRSLSSFKGVVKVNGVRQPVPKETTFSDFEVTFKENGNIQSIKDAKIVISLPYESEKQITYQLQLGSGQYKKTTS</sequence>
<keyword evidence="1" id="KW-0472">Membrane</keyword>
<keyword evidence="1" id="KW-1133">Transmembrane helix</keyword>
<dbReference type="AlphaFoldDB" id="A0A1K2HHQ2"/>
<organism evidence="2 3">
    <name type="scientific">Pseudolactococcus chungangensis CAU 28 = DSM 22330</name>
    <dbReference type="NCBI Taxonomy" id="1122154"/>
    <lineage>
        <taxon>Bacteria</taxon>
        <taxon>Bacillati</taxon>
        <taxon>Bacillota</taxon>
        <taxon>Bacilli</taxon>
        <taxon>Lactobacillales</taxon>
        <taxon>Streptococcaceae</taxon>
        <taxon>Pseudolactococcus</taxon>
    </lineage>
</organism>
<protein>
    <submittedName>
        <fullName evidence="2">Competence protein ComGD</fullName>
    </submittedName>
</protein>
<feature type="transmembrane region" description="Helical" evidence="1">
    <location>
        <begin position="21"/>
        <end position="42"/>
    </location>
</feature>
<proteinExistence type="predicted"/>